<evidence type="ECO:0000313" key="4">
    <source>
        <dbReference type="EMBL" id="QSQ20197.1"/>
    </source>
</evidence>
<evidence type="ECO:0000256" key="1">
    <source>
        <dbReference type="SAM" id="MobiDB-lite"/>
    </source>
</evidence>
<evidence type="ECO:0000256" key="2">
    <source>
        <dbReference type="SAM" id="Phobius"/>
    </source>
</evidence>
<keyword evidence="3" id="KW-0732">Signal</keyword>
<name>A0ABX7NRR7_9BACT</name>
<keyword evidence="2" id="KW-1133">Transmembrane helix</keyword>
<accession>A0ABX7NRR7</accession>
<protein>
    <submittedName>
        <fullName evidence="4">Uncharacterized protein</fullName>
    </submittedName>
</protein>
<sequence length="215" mass="22999">MLSLFAAVLLAAAPSPASPRTSLLAPDSGRHLSARLLVAQAPTEGTPGVAPPSAPPSAPPLAPPVDADLDARIRKLTTEVNLLQSEIRSIDVNFPIGSLLLAYCGYVLTPMLLIGIPLIIFGLDQEDPDDETALLRWGTGLTAVGVVGVGLVIAGLVSGSNEANGNRLKREELVRERIRMEDELRDLKARRDARGSLQARRWQPRPTLPLVALRF</sequence>
<feature type="chain" id="PRO_5047388163" evidence="3">
    <location>
        <begin position="18"/>
        <end position="215"/>
    </location>
</feature>
<organism evidence="4 5">
    <name type="scientific">Pyxidicoccus parkwayensis</name>
    <dbReference type="NCBI Taxonomy" id="2813578"/>
    <lineage>
        <taxon>Bacteria</taxon>
        <taxon>Pseudomonadati</taxon>
        <taxon>Myxococcota</taxon>
        <taxon>Myxococcia</taxon>
        <taxon>Myxococcales</taxon>
        <taxon>Cystobacterineae</taxon>
        <taxon>Myxococcaceae</taxon>
        <taxon>Pyxidicoccus</taxon>
    </lineage>
</organism>
<keyword evidence="2" id="KW-0812">Transmembrane</keyword>
<feature type="transmembrane region" description="Helical" evidence="2">
    <location>
        <begin position="100"/>
        <end position="123"/>
    </location>
</feature>
<evidence type="ECO:0000256" key="3">
    <source>
        <dbReference type="SAM" id="SignalP"/>
    </source>
</evidence>
<feature type="transmembrane region" description="Helical" evidence="2">
    <location>
        <begin position="135"/>
        <end position="157"/>
    </location>
</feature>
<keyword evidence="5" id="KW-1185">Reference proteome</keyword>
<evidence type="ECO:0000313" key="5">
    <source>
        <dbReference type="Proteomes" id="UP000662747"/>
    </source>
</evidence>
<dbReference type="Proteomes" id="UP000662747">
    <property type="component" value="Chromosome"/>
</dbReference>
<feature type="signal peptide" evidence="3">
    <location>
        <begin position="1"/>
        <end position="17"/>
    </location>
</feature>
<feature type="compositionally biased region" description="Pro residues" evidence="1">
    <location>
        <begin position="49"/>
        <end position="63"/>
    </location>
</feature>
<feature type="region of interest" description="Disordered" evidence="1">
    <location>
        <begin position="43"/>
        <end position="64"/>
    </location>
</feature>
<reference evidence="4 5" key="1">
    <citation type="submission" date="2021-02" db="EMBL/GenBank/DDBJ databases">
        <title>De Novo genome assembly of isolated myxobacteria.</title>
        <authorList>
            <person name="Stevens D.C."/>
        </authorList>
    </citation>
    <scope>NUCLEOTIDE SEQUENCE [LARGE SCALE GENOMIC DNA]</scope>
    <source>
        <strain evidence="5">SCPEA02</strain>
    </source>
</reference>
<proteinExistence type="predicted"/>
<keyword evidence="2" id="KW-0472">Membrane</keyword>
<gene>
    <name evidence="4" type="ORF">JY651_33700</name>
</gene>
<dbReference type="EMBL" id="CP071090">
    <property type="protein sequence ID" value="QSQ20197.1"/>
    <property type="molecule type" value="Genomic_DNA"/>
</dbReference>
<dbReference type="RefSeq" id="WP_206721778.1">
    <property type="nucleotide sequence ID" value="NZ_CP071090.1"/>
</dbReference>